<evidence type="ECO:0000313" key="1">
    <source>
        <dbReference type="EMBL" id="SUI53851.1"/>
    </source>
</evidence>
<evidence type="ECO:0000313" key="2">
    <source>
        <dbReference type="Proteomes" id="UP000254069"/>
    </source>
</evidence>
<proteinExistence type="predicted"/>
<protein>
    <submittedName>
        <fullName evidence="1">Protein of uncharacterized function (DUF3626)</fullName>
    </submittedName>
</protein>
<gene>
    <name evidence="1" type="ORF">NCTC10738_00812</name>
</gene>
<dbReference type="Pfam" id="PF12294">
    <property type="entry name" value="DUF3626"/>
    <property type="match status" value="1"/>
</dbReference>
<reference evidence="1 2" key="1">
    <citation type="submission" date="2018-06" db="EMBL/GenBank/DDBJ databases">
        <authorList>
            <consortium name="Pathogen Informatics"/>
            <person name="Doyle S."/>
        </authorList>
    </citation>
    <scope>NUCLEOTIDE SEQUENCE [LARGE SCALE GENOMIC DNA]</scope>
    <source>
        <strain evidence="1 2">NCTC10738</strain>
    </source>
</reference>
<organism evidence="1 2">
    <name type="scientific">Shewanella algae</name>
    <dbReference type="NCBI Taxonomy" id="38313"/>
    <lineage>
        <taxon>Bacteria</taxon>
        <taxon>Pseudomonadati</taxon>
        <taxon>Pseudomonadota</taxon>
        <taxon>Gammaproteobacteria</taxon>
        <taxon>Alteromonadales</taxon>
        <taxon>Shewanellaceae</taxon>
        <taxon>Shewanella</taxon>
    </lineage>
</organism>
<dbReference type="Proteomes" id="UP000254069">
    <property type="component" value="Unassembled WGS sequence"/>
</dbReference>
<sequence length="363" mass="40526">MEKQEPNSGLDSVRCMGAIEHIQAQALHRREYALSVIKNVQLMSAIDTAQLALGLNMLAQHGRIAFHFHPDRIDSRGWPVLAGMLADGIYKTQFETRVSNGKLSPQVGGPRDHWENQLFGDCYRGARGRPKYGALDLGMHQNGPSARFGSCYLLSSPALLHRCTFSYLDSCREPREKGTAACFEDIFAALFNECFERSSALGVGQLRPAALVDYLVDALPLGVAARFERPMSGDLDHYVEAQCHGELVIGEDLTHLVADPAFKGTEMEILMQRLCDKYRLQLCWHQGYQMPVDEVPPDFRGAAMPKLAALVAPDGLLDARLIGEAALALHKDPQQWRMHGNETELKQQLKLLWHVLVRFGHSR</sequence>
<dbReference type="AlphaFoldDB" id="A0A379Z1L0"/>
<dbReference type="EMBL" id="UGYO01000001">
    <property type="protein sequence ID" value="SUI53851.1"/>
    <property type="molecule type" value="Genomic_DNA"/>
</dbReference>
<accession>A0A379Z1L0</accession>
<name>A0A379Z1L0_9GAMM</name>
<keyword evidence="2" id="KW-1185">Reference proteome</keyword>
<dbReference type="InterPro" id="IPR022074">
    <property type="entry name" value="DUF3626"/>
</dbReference>